<dbReference type="Gene3D" id="3.30.700.50">
    <property type="match status" value="1"/>
</dbReference>
<dbReference type="EMBL" id="AVQL01000447">
    <property type="protein sequence ID" value="KEQ00673.1"/>
    <property type="molecule type" value="Genomic_DNA"/>
</dbReference>
<protein>
    <submittedName>
        <fullName evidence="2">Tfp pilus assembly protein PilE</fullName>
    </submittedName>
</protein>
<reference evidence="2 3" key="1">
    <citation type="journal article" date="2014" name="PLoS Genet.">
        <title>Hidden diversity in honey bee gut symbionts detected by single-cell genomics.</title>
        <authorList>
            <person name="Engel P."/>
            <person name="Stepanauskas R."/>
            <person name="Moran N."/>
        </authorList>
    </citation>
    <scope>NUCLEOTIDE SEQUENCE [LARGE SCALE GENOMIC DNA]</scope>
    <source>
        <strain evidence="2 3">SCGC AB-598-J21</strain>
    </source>
</reference>
<organism evidence="2 3">
    <name type="scientific">Snodgrassella alvi SCGC AB-598-J21</name>
    <dbReference type="NCBI Taxonomy" id="1385367"/>
    <lineage>
        <taxon>Bacteria</taxon>
        <taxon>Pseudomonadati</taxon>
        <taxon>Pseudomonadota</taxon>
        <taxon>Betaproteobacteria</taxon>
        <taxon>Neisseriales</taxon>
        <taxon>Neisseriaceae</taxon>
        <taxon>Snodgrassella</taxon>
    </lineage>
</organism>
<proteinExistence type="predicted"/>
<accession>A0A074V5F3</accession>
<gene>
    <name evidence="2" type="ORF">SASC598J21_015770</name>
</gene>
<evidence type="ECO:0000256" key="1">
    <source>
        <dbReference type="SAM" id="Phobius"/>
    </source>
</evidence>
<comment type="caution">
    <text evidence="2">The sequence shown here is derived from an EMBL/GenBank/DDBJ whole genome shotgun (WGS) entry which is preliminary data.</text>
</comment>
<keyword evidence="1" id="KW-0812">Transmembrane</keyword>
<dbReference type="SUPFAM" id="SSF54523">
    <property type="entry name" value="Pili subunits"/>
    <property type="match status" value="1"/>
</dbReference>
<evidence type="ECO:0000313" key="3">
    <source>
        <dbReference type="Proteomes" id="UP000027644"/>
    </source>
</evidence>
<dbReference type="Pfam" id="PF16732">
    <property type="entry name" value="ComP_DUS"/>
    <property type="match status" value="1"/>
</dbReference>
<dbReference type="InterPro" id="IPR031982">
    <property type="entry name" value="PilE-like"/>
</dbReference>
<dbReference type="InterPro" id="IPR045584">
    <property type="entry name" value="Pilin-like"/>
</dbReference>
<dbReference type="Proteomes" id="UP000027644">
    <property type="component" value="Unassembled WGS sequence"/>
</dbReference>
<evidence type="ECO:0000313" key="2">
    <source>
        <dbReference type="EMBL" id="KEQ00673.1"/>
    </source>
</evidence>
<feature type="transmembrane region" description="Helical" evidence="1">
    <location>
        <begin position="21"/>
        <end position="47"/>
    </location>
</feature>
<name>A0A074V5F3_9NEIS</name>
<dbReference type="GO" id="GO:0043683">
    <property type="term" value="P:type IV pilus assembly"/>
    <property type="evidence" value="ECO:0007669"/>
    <property type="project" value="InterPro"/>
</dbReference>
<keyword evidence="1" id="KW-0472">Membrane</keyword>
<sequence length="168" mass="19718">MVRIFHQLPVRYHPRSTRKNIQGYSMLQLLVTLAVIIILTVIAYPYYRQHQLQARLNQAKAALLINGQFLAVHYQKHLSYKQNKHNWPELPVSKNQHFCFRIQGNPSFAREEHFTLKAVAINTEAEPRIIKLNQDGRIFICQSSTSRCDEENHFFDGKGQPDKKCRIF</sequence>
<dbReference type="AlphaFoldDB" id="A0A074V5F3"/>
<keyword evidence="1" id="KW-1133">Transmembrane helix</keyword>